<accession>A0A9P0IPD0</accession>
<dbReference type="AlphaFoldDB" id="A0A9P0IPD0"/>
<dbReference type="EMBL" id="OU899034">
    <property type="protein sequence ID" value="CAH1711952.1"/>
    <property type="molecule type" value="Genomic_DNA"/>
</dbReference>
<keyword evidence="2" id="KW-1185">Reference proteome</keyword>
<proteinExistence type="predicted"/>
<reference evidence="1" key="2">
    <citation type="submission" date="2022-10" db="EMBL/GenBank/DDBJ databases">
        <authorList>
            <consortium name="ENA_rothamsted_submissions"/>
            <consortium name="culmorum"/>
            <person name="King R."/>
        </authorList>
    </citation>
    <scope>NUCLEOTIDE SEQUENCE</scope>
</reference>
<name>A0A9P0IPD0_APHGO</name>
<evidence type="ECO:0000313" key="2">
    <source>
        <dbReference type="Proteomes" id="UP001154329"/>
    </source>
</evidence>
<sequence>MSFASVDLAKAGTQNKIVHVLQHEYRKTRGKTTAPHTIKNVLHLQSTRVLAHEVTIDMGDEIGTGTYIGVFDKSPDTSCSYRGNRFVGFTATAAQTGRRNVAIFEPVGWTANWECRMRTRRRDRPIDVKRLVRARTKDTQVRWQITRALP</sequence>
<gene>
    <name evidence="1" type="ORF">APHIGO_LOCUS1803</name>
</gene>
<organism evidence="1 2">
    <name type="scientific">Aphis gossypii</name>
    <name type="common">Cotton aphid</name>
    <dbReference type="NCBI Taxonomy" id="80765"/>
    <lineage>
        <taxon>Eukaryota</taxon>
        <taxon>Metazoa</taxon>
        <taxon>Ecdysozoa</taxon>
        <taxon>Arthropoda</taxon>
        <taxon>Hexapoda</taxon>
        <taxon>Insecta</taxon>
        <taxon>Pterygota</taxon>
        <taxon>Neoptera</taxon>
        <taxon>Paraneoptera</taxon>
        <taxon>Hemiptera</taxon>
        <taxon>Sternorrhyncha</taxon>
        <taxon>Aphidomorpha</taxon>
        <taxon>Aphidoidea</taxon>
        <taxon>Aphididae</taxon>
        <taxon>Aphidini</taxon>
        <taxon>Aphis</taxon>
        <taxon>Aphis</taxon>
    </lineage>
</organism>
<protein>
    <submittedName>
        <fullName evidence="1">Uncharacterized protein</fullName>
    </submittedName>
</protein>
<dbReference type="Proteomes" id="UP001154329">
    <property type="component" value="Chromosome 1"/>
</dbReference>
<reference evidence="1" key="1">
    <citation type="submission" date="2022-02" db="EMBL/GenBank/DDBJ databases">
        <authorList>
            <person name="King R."/>
        </authorList>
    </citation>
    <scope>NUCLEOTIDE SEQUENCE</scope>
</reference>
<evidence type="ECO:0000313" key="1">
    <source>
        <dbReference type="EMBL" id="CAH1711952.1"/>
    </source>
</evidence>